<dbReference type="GO" id="GO:0005524">
    <property type="term" value="F:ATP binding"/>
    <property type="evidence" value="ECO:0007669"/>
    <property type="project" value="InterPro"/>
</dbReference>
<keyword evidence="4" id="KW-1185">Reference proteome</keyword>
<dbReference type="PANTHER" id="PTHR47453">
    <property type="entry name" value="PHOSPHOGLUCAN, WATER DIKINASE, CHLOROPLASTIC"/>
    <property type="match status" value="1"/>
</dbReference>
<dbReference type="Proteomes" id="UP000729402">
    <property type="component" value="Unassembled WGS sequence"/>
</dbReference>
<comment type="similarity">
    <text evidence="1">Belongs to the PEP-utilizing enzyme family.</text>
</comment>
<organism evidence="3 4">
    <name type="scientific">Zizania palustris</name>
    <name type="common">Northern wild rice</name>
    <dbReference type="NCBI Taxonomy" id="103762"/>
    <lineage>
        <taxon>Eukaryota</taxon>
        <taxon>Viridiplantae</taxon>
        <taxon>Streptophyta</taxon>
        <taxon>Embryophyta</taxon>
        <taxon>Tracheophyta</taxon>
        <taxon>Spermatophyta</taxon>
        <taxon>Magnoliopsida</taxon>
        <taxon>Liliopsida</taxon>
        <taxon>Poales</taxon>
        <taxon>Poaceae</taxon>
        <taxon>BOP clade</taxon>
        <taxon>Oryzoideae</taxon>
        <taxon>Oryzeae</taxon>
        <taxon>Zizaniinae</taxon>
        <taxon>Zizania</taxon>
    </lineage>
</organism>
<dbReference type="OrthoDB" id="6123450at2759"/>
<dbReference type="AlphaFoldDB" id="A0A8J5RKG9"/>
<reference evidence="3" key="2">
    <citation type="submission" date="2021-02" db="EMBL/GenBank/DDBJ databases">
        <authorList>
            <person name="Kimball J.A."/>
            <person name="Haas M.W."/>
            <person name="Macchietto M."/>
            <person name="Kono T."/>
            <person name="Duquette J."/>
            <person name="Shao M."/>
        </authorList>
    </citation>
    <scope>NUCLEOTIDE SEQUENCE</scope>
    <source>
        <tissue evidence="3">Fresh leaf tissue</tissue>
    </source>
</reference>
<dbReference type="InterPro" id="IPR002192">
    <property type="entry name" value="PPDK_AMP/ATP-bd"/>
</dbReference>
<dbReference type="GO" id="GO:0016301">
    <property type="term" value="F:kinase activity"/>
    <property type="evidence" value="ECO:0007669"/>
    <property type="project" value="InterPro"/>
</dbReference>
<evidence type="ECO:0000259" key="2">
    <source>
        <dbReference type="Pfam" id="PF01326"/>
    </source>
</evidence>
<comment type="caution">
    <text evidence="3">The sequence shown here is derived from an EMBL/GenBank/DDBJ whole genome shotgun (WGS) entry which is preliminary data.</text>
</comment>
<protein>
    <recommendedName>
        <fullName evidence="2">Pyruvate phosphate dikinase AMP/ATP-binding domain-containing protein</fullName>
    </recommendedName>
</protein>
<dbReference type="Pfam" id="PF01326">
    <property type="entry name" value="PPDK_N"/>
    <property type="match status" value="1"/>
</dbReference>
<sequence length="277" mass="30053">MEDALKRSGSLESYASLLEMIETAKVENGEVDSLSLELQTIVSHLSPSEETIEFLKKIFPQDVRLIVRSSANVEDLAGMSAAGLYDSIPNVSLMDPSSFGAAVGKVWASLYTRRAILSRRVAGVSQREAKMAVLVQEMLQPDLSFVLHTVNSADHDPKLVEAEIAPGLGETLASGTCGTPWRLSCNKFDATVTTLAFSNFSEEMLVLNSGPANGEVVCLTVDYSKKPLSVDATFRKQFGQRLAAIGQYLEQKFGNAQDVEGCMVGKDIFIVQSRPQP</sequence>
<accession>A0A8J5RKG9</accession>
<reference evidence="3" key="1">
    <citation type="journal article" date="2021" name="bioRxiv">
        <title>Whole Genome Assembly and Annotation of Northern Wild Rice, Zizania palustris L., Supports a Whole Genome Duplication in the Zizania Genus.</title>
        <authorList>
            <person name="Haas M."/>
            <person name="Kono T."/>
            <person name="Macchietto M."/>
            <person name="Millas R."/>
            <person name="McGilp L."/>
            <person name="Shao M."/>
            <person name="Duquette J."/>
            <person name="Hirsch C.N."/>
            <person name="Kimball J."/>
        </authorList>
    </citation>
    <scope>NUCLEOTIDE SEQUENCE</scope>
    <source>
        <tissue evidence="3">Fresh leaf tissue</tissue>
    </source>
</reference>
<dbReference type="EMBL" id="JAAALK010000289">
    <property type="protein sequence ID" value="KAG8048517.1"/>
    <property type="molecule type" value="Genomic_DNA"/>
</dbReference>
<evidence type="ECO:0000313" key="3">
    <source>
        <dbReference type="EMBL" id="KAG8048517.1"/>
    </source>
</evidence>
<evidence type="ECO:0000256" key="1">
    <source>
        <dbReference type="ARBA" id="ARBA00007837"/>
    </source>
</evidence>
<gene>
    <name evidence="3" type="ORF">GUJ93_ZPchr0009g1811</name>
</gene>
<dbReference type="PANTHER" id="PTHR47453:SF1">
    <property type="entry name" value="PHOSPHOGLUCAN, WATER DIKINASE, CHLOROPLASTIC"/>
    <property type="match status" value="1"/>
</dbReference>
<feature type="domain" description="Pyruvate phosphate dikinase AMP/ATP-binding" evidence="2">
    <location>
        <begin position="52"/>
        <end position="276"/>
    </location>
</feature>
<proteinExistence type="inferred from homology"/>
<name>A0A8J5RKG9_ZIZPA</name>
<evidence type="ECO:0000313" key="4">
    <source>
        <dbReference type="Proteomes" id="UP000729402"/>
    </source>
</evidence>